<keyword evidence="2" id="KW-0732">Signal</keyword>
<evidence type="ECO:0000256" key="1">
    <source>
        <dbReference type="SAM" id="MobiDB-lite"/>
    </source>
</evidence>
<reference evidence="3 4" key="1">
    <citation type="submission" date="2019-06" db="EMBL/GenBank/DDBJ databases">
        <title>Draft genome sequence of the filamentous fungus Phialemoniopsis curvata isolated from diesel fuel.</title>
        <authorList>
            <person name="Varaljay V.A."/>
            <person name="Lyon W.J."/>
            <person name="Crouch A.L."/>
            <person name="Drake C.E."/>
            <person name="Hollomon J.M."/>
            <person name="Nadeau L.J."/>
            <person name="Nunn H.S."/>
            <person name="Stevenson B.S."/>
            <person name="Bojanowski C.L."/>
            <person name="Crookes-Goodson W.J."/>
        </authorList>
    </citation>
    <scope>NUCLEOTIDE SEQUENCE [LARGE SCALE GENOMIC DNA]</scope>
    <source>
        <strain evidence="3 4">D216</strain>
    </source>
</reference>
<accession>A0A507AXB3</accession>
<feature type="chain" id="PRO_5021361446" evidence="2">
    <location>
        <begin position="19"/>
        <end position="383"/>
    </location>
</feature>
<name>A0A507AXB3_9PEZI</name>
<dbReference type="Proteomes" id="UP000319257">
    <property type="component" value="Unassembled WGS sequence"/>
</dbReference>
<dbReference type="OrthoDB" id="291007at2759"/>
<sequence length="383" mass="41663">MLAPAALGLSFTVAGALAGHPLFESKIGFMSSSVGPASALHASSTENTTDWDPFARPHGDQDKRWVTVDASSGLGVHGIALWPDKTIKYCYKDVTSKGKLYDLVIEGMKLWYTAGLDESFKMVEVSDSECHNNRYNVLLIDYDPPRSAGGKSTLSTTTAKPNIAPSSMTLSDDATVGMLDVTANVAHEIGHAWGLYHEHQNPYFWASNYGGKPGTTFSSINWVCNNLADYEEALTKIDKKIAEDPSGLGEITYGPQKESMCTSRNIARTWGFSAAEYLPLGDQDSYKPGTEDTEDVDWESIMLYPTGAGGKTDSSGNRARVLFKTNGDPILPNLRPSVRDVAGLTTLYGTSDYTETLLQDPREPRQGRFASVRNDDTGVSCNR</sequence>
<organism evidence="3 4">
    <name type="scientific">Thyridium curvatum</name>
    <dbReference type="NCBI Taxonomy" id="1093900"/>
    <lineage>
        <taxon>Eukaryota</taxon>
        <taxon>Fungi</taxon>
        <taxon>Dikarya</taxon>
        <taxon>Ascomycota</taxon>
        <taxon>Pezizomycotina</taxon>
        <taxon>Sordariomycetes</taxon>
        <taxon>Sordariomycetidae</taxon>
        <taxon>Thyridiales</taxon>
        <taxon>Thyridiaceae</taxon>
        <taxon>Thyridium</taxon>
    </lineage>
</organism>
<dbReference type="InterPro" id="IPR024079">
    <property type="entry name" value="MetalloPept_cat_dom_sf"/>
</dbReference>
<dbReference type="GO" id="GO:0008237">
    <property type="term" value="F:metallopeptidase activity"/>
    <property type="evidence" value="ECO:0007669"/>
    <property type="project" value="InterPro"/>
</dbReference>
<protein>
    <submittedName>
        <fullName evidence="3">Uncharacterized protein</fullName>
    </submittedName>
</protein>
<dbReference type="RefSeq" id="XP_030991340.1">
    <property type="nucleotide sequence ID" value="XM_031144172.1"/>
</dbReference>
<proteinExistence type="predicted"/>
<dbReference type="Gene3D" id="3.40.390.10">
    <property type="entry name" value="Collagenase (Catalytic Domain)"/>
    <property type="match status" value="1"/>
</dbReference>
<dbReference type="GeneID" id="41976677"/>
<keyword evidence="4" id="KW-1185">Reference proteome</keyword>
<feature type="region of interest" description="Disordered" evidence="1">
    <location>
        <begin position="362"/>
        <end position="383"/>
    </location>
</feature>
<dbReference type="EMBL" id="SKBQ01000065">
    <property type="protein sequence ID" value="TPX09629.1"/>
    <property type="molecule type" value="Genomic_DNA"/>
</dbReference>
<comment type="caution">
    <text evidence="3">The sequence shown here is derived from an EMBL/GenBank/DDBJ whole genome shotgun (WGS) entry which is preliminary data.</text>
</comment>
<feature type="signal peptide" evidence="2">
    <location>
        <begin position="1"/>
        <end position="18"/>
    </location>
</feature>
<dbReference type="AlphaFoldDB" id="A0A507AXB3"/>
<evidence type="ECO:0000313" key="4">
    <source>
        <dbReference type="Proteomes" id="UP000319257"/>
    </source>
</evidence>
<dbReference type="InParanoid" id="A0A507AXB3"/>
<evidence type="ECO:0000313" key="3">
    <source>
        <dbReference type="EMBL" id="TPX09629.1"/>
    </source>
</evidence>
<evidence type="ECO:0000256" key="2">
    <source>
        <dbReference type="SAM" id="SignalP"/>
    </source>
</evidence>
<dbReference type="SUPFAM" id="SSF55486">
    <property type="entry name" value="Metalloproteases ('zincins'), catalytic domain"/>
    <property type="match status" value="1"/>
</dbReference>
<gene>
    <name evidence="3" type="ORF">E0L32_009230</name>
</gene>